<keyword evidence="8" id="KW-0648">Protein biosynthesis</keyword>
<dbReference type="GeneID" id="36402564"/>
<keyword evidence="5" id="KW-0539">Nucleus</keyword>
<dbReference type="SUPFAM" id="SSF47113">
    <property type="entry name" value="Histone-fold"/>
    <property type="match status" value="1"/>
</dbReference>
<evidence type="ECO:0000256" key="5">
    <source>
        <dbReference type="ARBA" id="ARBA00023242"/>
    </source>
</evidence>
<dbReference type="InterPro" id="IPR009072">
    <property type="entry name" value="Histone-fold"/>
</dbReference>
<evidence type="ECO:0000313" key="9">
    <source>
        <dbReference type="Proteomes" id="UP000054928"/>
    </source>
</evidence>
<dbReference type="AlphaFoldDB" id="A0A0N7L8F9"/>
<name>A0A0N7L8F9_PLAHL</name>
<dbReference type="RefSeq" id="XP_024586132.1">
    <property type="nucleotide sequence ID" value="XM_024720987.1"/>
</dbReference>
<feature type="region of interest" description="Disordered" evidence="6">
    <location>
        <begin position="1"/>
        <end position="58"/>
    </location>
</feature>
<dbReference type="GO" id="GO:0051123">
    <property type="term" value="P:RNA polymerase II preinitiation complex assembly"/>
    <property type="evidence" value="ECO:0007669"/>
    <property type="project" value="InterPro"/>
</dbReference>
<keyword evidence="8" id="KW-0396">Initiation factor</keyword>
<dbReference type="Proteomes" id="UP000054928">
    <property type="component" value="Unassembled WGS sequence"/>
</dbReference>
<dbReference type="GO" id="GO:0003743">
    <property type="term" value="F:translation initiation factor activity"/>
    <property type="evidence" value="ECO:0007669"/>
    <property type="project" value="UniProtKB-KW"/>
</dbReference>
<proteinExistence type="inferred from homology"/>
<protein>
    <submittedName>
        <fullName evidence="8">Transcription initiation factor tfiid subunit 11</fullName>
    </submittedName>
</protein>
<dbReference type="InterPro" id="IPR045127">
    <property type="entry name" value="TAF11-like"/>
</dbReference>
<evidence type="ECO:0000313" key="8">
    <source>
        <dbReference type="EMBL" id="CEG49763.1"/>
    </source>
</evidence>
<dbReference type="Gene3D" id="1.10.20.10">
    <property type="entry name" value="Histone, subunit A"/>
    <property type="match status" value="1"/>
</dbReference>
<evidence type="ECO:0000256" key="3">
    <source>
        <dbReference type="ARBA" id="ARBA00023015"/>
    </source>
</evidence>
<keyword evidence="4" id="KW-0804">Transcription</keyword>
<dbReference type="InterPro" id="IPR006809">
    <property type="entry name" value="TAFII28_dom"/>
</dbReference>
<evidence type="ECO:0000256" key="1">
    <source>
        <dbReference type="ARBA" id="ARBA00004123"/>
    </source>
</evidence>
<dbReference type="GO" id="GO:0046982">
    <property type="term" value="F:protein heterodimerization activity"/>
    <property type="evidence" value="ECO:0007669"/>
    <property type="project" value="InterPro"/>
</dbReference>
<dbReference type="PANTHER" id="PTHR13218">
    <property type="entry name" value="TRANSCRIPTION INITIATION FACTOR TFIID SUBUNIT 11-RELATED"/>
    <property type="match status" value="1"/>
</dbReference>
<dbReference type="OrthoDB" id="28335at2759"/>
<sequence length="174" mass="19890">MLNALETTDEDENVVVAQNGDVSDDDPQESTADEDDDKDIEDNEMVSDEDKEKKSNSASILRLVQNLPDAEARRHEHFRRSHFERSAIKRCMAQAILECSSTDKRVPGVTNVMAIVMAGMAKVFVGEITAEARRMMEINGDTGPIPPRYLREAHRKYYKRRPLARGRNLRRLFR</sequence>
<dbReference type="EMBL" id="CCYD01003090">
    <property type="protein sequence ID" value="CEG49763.1"/>
    <property type="molecule type" value="Genomic_DNA"/>
</dbReference>
<evidence type="ECO:0000256" key="6">
    <source>
        <dbReference type="SAM" id="MobiDB-lite"/>
    </source>
</evidence>
<dbReference type="Pfam" id="PF04719">
    <property type="entry name" value="TAFII28"/>
    <property type="match status" value="1"/>
</dbReference>
<dbReference type="GO" id="GO:0005669">
    <property type="term" value="C:transcription factor TFIID complex"/>
    <property type="evidence" value="ECO:0007669"/>
    <property type="project" value="InterPro"/>
</dbReference>
<comment type="similarity">
    <text evidence="2">Belongs to the TAF11 family.</text>
</comment>
<dbReference type="OMA" id="IHECSAT"/>
<dbReference type="STRING" id="4781.A0A0N7L8F9"/>
<evidence type="ECO:0000256" key="4">
    <source>
        <dbReference type="ARBA" id="ARBA00023163"/>
    </source>
</evidence>
<accession>A0A0N7L8F9</accession>
<dbReference type="GO" id="GO:0016251">
    <property type="term" value="F:RNA polymerase II general transcription initiation factor activity"/>
    <property type="evidence" value="ECO:0007669"/>
    <property type="project" value="TreeGrafter"/>
</dbReference>
<evidence type="ECO:0000256" key="2">
    <source>
        <dbReference type="ARBA" id="ARBA00009788"/>
    </source>
</evidence>
<keyword evidence="9" id="KW-1185">Reference proteome</keyword>
<feature type="compositionally biased region" description="Acidic residues" evidence="6">
    <location>
        <begin position="22"/>
        <end position="47"/>
    </location>
</feature>
<keyword evidence="3" id="KW-0805">Transcription regulation</keyword>
<evidence type="ECO:0000259" key="7">
    <source>
        <dbReference type="Pfam" id="PF04719"/>
    </source>
</evidence>
<dbReference type="PANTHER" id="PTHR13218:SF8">
    <property type="entry name" value="TRANSCRIPTION INITIATION FACTOR TFIID SUBUNIT 11"/>
    <property type="match status" value="1"/>
</dbReference>
<comment type="subcellular location">
    <subcellularLocation>
        <location evidence="1">Nucleus</location>
    </subcellularLocation>
</comment>
<reference evidence="9" key="1">
    <citation type="submission" date="2014-09" db="EMBL/GenBank/DDBJ databases">
        <authorList>
            <person name="Sharma Rahul"/>
            <person name="Thines Marco"/>
        </authorList>
    </citation>
    <scope>NUCLEOTIDE SEQUENCE [LARGE SCALE GENOMIC DNA]</scope>
</reference>
<dbReference type="CDD" id="cd08048">
    <property type="entry name" value="HFD_TAF11"/>
    <property type="match status" value="1"/>
</dbReference>
<feature type="domain" description="TAFII28-like protein" evidence="7">
    <location>
        <begin position="63"/>
        <end position="156"/>
    </location>
</feature>
<organism evidence="8 9">
    <name type="scientific">Plasmopara halstedii</name>
    <name type="common">Downy mildew of sunflower</name>
    <dbReference type="NCBI Taxonomy" id="4781"/>
    <lineage>
        <taxon>Eukaryota</taxon>
        <taxon>Sar</taxon>
        <taxon>Stramenopiles</taxon>
        <taxon>Oomycota</taxon>
        <taxon>Peronosporomycetes</taxon>
        <taxon>Peronosporales</taxon>
        <taxon>Peronosporaceae</taxon>
        <taxon>Plasmopara</taxon>
    </lineage>
</organism>